<organism evidence="1 2">
    <name type="scientific">Candidatus Neptunichlamydia vexilliferae</name>
    <dbReference type="NCBI Taxonomy" id="1651774"/>
    <lineage>
        <taxon>Bacteria</taxon>
        <taxon>Pseudomonadati</taxon>
        <taxon>Chlamydiota</taxon>
        <taxon>Chlamydiia</taxon>
        <taxon>Parachlamydiales</taxon>
        <taxon>Simkaniaceae</taxon>
        <taxon>Candidatus Neptunichlamydia</taxon>
    </lineage>
</organism>
<dbReference type="RefSeq" id="WP_194848519.1">
    <property type="nucleotide sequence ID" value="NZ_JAAEJV010000091.1"/>
</dbReference>
<dbReference type="EMBL" id="JAAEJV010000091">
    <property type="protein sequence ID" value="MBF5060198.1"/>
    <property type="molecule type" value="Genomic_DNA"/>
</dbReference>
<dbReference type="Proteomes" id="UP001194714">
    <property type="component" value="Unassembled WGS sequence"/>
</dbReference>
<sequence>MSKGVMTGCDDRQEWMLKWWWKHYSEHNDYPVIFWDFGMSPAAKAWCANRGEVVSFDANLNLQKNDTAPWADKVSKSVWERRKVWFSKPLILKESPFEETIWTDIDCEVKQNLSPLFEMTRSKDGFAISYDSEKNIAEARRWSTLKEGVRGVQAGVFAYRQNSPLVLEWIDYCMRHLGEENSDQSALSHLLHEKPFDITIFSDKYNWLLPEVPNPHATIVHHTGVGRKRALLTAMRF</sequence>
<dbReference type="Gene3D" id="3.90.550.10">
    <property type="entry name" value="Spore Coat Polysaccharide Biosynthesis Protein SpsA, Chain A"/>
    <property type="match status" value="1"/>
</dbReference>
<keyword evidence="2" id="KW-1185">Reference proteome</keyword>
<evidence type="ECO:0000313" key="1">
    <source>
        <dbReference type="EMBL" id="MBF5060198.1"/>
    </source>
</evidence>
<dbReference type="SUPFAM" id="SSF53448">
    <property type="entry name" value="Nucleotide-diphospho-sugar transferases"/>
    <property type="match status" value="1"/>
</dbReference>
<reference evidence="1 2" key="1">
    <citation type="submission" date="2020-01" db="EMBL/GenBank/DDBJ databases">
        <title>Draft genome sequence of Cand. Neptunochlamydia vexilliferae K9.</title>
        <authorList>
            <person name="Schulz F."/>
            <person name="Koestlbacher S."/>
            <person name="Wascher F."/>
            <person name="Pizzetti I."/>
            <person name="Horn M."/>
        </authorList>
    </citation>
    <scope>NUCLEOTIDE SEQUENCE [LARGE SCALE GENOMIC DNA]</scope>
    <source>
        <strain evidence="1 2">K9</strain>
    </source>
</reference>
<comment type="caution">
    <text evidence="1">The sequence shown here is derived from an EMBL/GenBank/DDBJ whole genome shotgun (WGS) entry which is preliminary data.</text>
</comment>
<protein>
    <submittedName>
        <fullName evidence="1">Uncharacterized protein</fullName>
    </submittedName>
</protein>
<name>A0ABS0B1B5_9BACT</name>
<evidence type="ECO:0000313" key="2">
    <source>
        <dbReference type="Proteomes" id="UP001194714"/>
    </source>
</evidence>
<proteinExistence type="predicted"/>
<gene>
    <name evidence="1" type="ORF">NEPTK9_001729</name>
</gene>
<accession>A0ABS0B1B5</accession>
<dbReference type="InterPro" id="IPR029044">
    <property type="entry name" value="Nucleotide-diphossugar_trans"/>
</dbReference>